<feature type="domain" description="ABC-type transport auxiliary lipoprotein component" evidence="1">
    <location>
        <begin position="33"/>
        <end position="192"/>
    </location>
</feature>
<name>A0A7U3YL74_DESPD</name>
<proteinExistence type="predicted"/>
<keyword evidence="3" id="KW-1185">Reference proteome</keyword>
<dbReference type="InterPro" id="IPR005586">
    <property type="entry name" value="ABC_trans_aux"/>
</dbReference>
<dbReference type="Pfam" id="PF03886">
    <property type="entry name" value="ABC_trans_aux"/>
    <property type="match status" value="1"/>
</dbReference>
<dbReference type="Proteomes" id="UP000006365">
    <property type="component" value="Chromosome"/>
</dbReference>
<evidence type="ECO:0000313" key="3">
    <source>
        <dbReference type="Proteomes" id="UP000006365"/>
    </source>
</evidence>
<dbReference type="AlphaFoldDB" id="A0A7U3YL74"/>
<dbReference type="RefSeq" id="WP_015723947.1">
    <property type="nucleotide sequence ID" value="NC_014972.1"/>
</dbReference>
<protein>
    <recommendedName>
        <fullName evidence="1">ABC-type transport auxiliary lipoprotein component domain-containing protein</fullName>
    </recommendedName>
</protein>
<dbReference type="PROSITE" id="PS51257">
    <property type="entry name" value="PROKAR_LIPOPROTEIN"/>
    <property type="match status" value="1"/>
</dbReference>
<dbReference type="Gene3D" id="3.40.50.10610">
    <property type="entry name" value="ABC-type transport auxiliary lipoprotein component"/>
    <property type="match status" value="1"/>
</dbReference>
<organism evidence="2 3">
    <name type="scientific">Desulfobulbus propionicus (strain ATCC 33891 / DSM 2032 / VKM B-1956 / 1pr3)</name>
    <dbReference type="NCBI Taxonomy" id="577650"/>
    <lineage>
        <taxon>Bacteria</taxon>
        <taxon>Pseudomonadati</taxon>
        <taxon>Thermodesulfobacteriota</taxon>
        <taxon>Desulfobulbia</taxon>
        <taxon>Desulfobulbales</taxon>
        <taxon>Desulfobulbaceae</taxon>
        <taxon>Desulfobulbus</taxon>
    </lineage>
</organism>
<reference evidence="2 3" key="1">
    <citation type="journal article" date="2011" name="Stand. Genomic Sci.">
        <title>Complete genome sequence of Desulfobulbus propionicus type strain (1pr3).</title>
        <authorList>
            <person name="Pagani I."/>
            <person name="Lapidus A."/>
            <person name="Nolan M."/>
            <person name="Lucas S."/>
            <person name="Hammon N."/>
            <person name="Deshpande S."/>
            <person name="Cheng J.F."/>
            <person name="Chertkov O."/>
            <person name="Davenport K."/>
            <person name="Tapia R."/>
            <person name="Han C."/>
            <person name="Goodwin L."/>
            <person name="Pitluck S."/>
            <person name="Liolios K."/>
            <person name="Mavromatis K."/>
            <person name="Ivanova N."/>
            <person name="Mikhailova N."/>
            <person name="Pati A."/>
            <person name="Chen A."/>
            <person name="Palaniappan K."/>
            <person name="Land M."/>
            <person name="Hauser L."/>
            <person name="Chang Y.J."/>
            <person name="Jeffries C.D."/>
            <person name="Detter J.C."/>
            <person name="Brambilla E."/>
            <person name="Kannan K.P."/>
            <person name="Djao O.D."/>
            <person name="Rohde M."/>
            <person name="Pukall R."/>
            <person name="Spring S."/>
            <person name="Goker M."/>
            <person name="Sikorski J."/>
            <person name="Woyke T."/>
            <person name="Bristow J."/>
            <person name="Eisen J.A."/>
            <person name="Markowitz V."/>
            <person name="Hugenholtz P."/>
            <person name="Kyrpides N.C."/>
            <person name="Klenk H.P."/>
        </authorList>
    </citation>
    <scope>NUCLEOTIDE SEQUENCE [LARGE SCALE GENOMIC DNA]</scope>
    <source>
        <strain evidence="3">ATCC 33891 / DSM 2032 / 1pr3</strain>
    </source>
</reference>
<evidence type="ECO:0000313" key="2">
    <source>
        <dbReference type="EMBL" id="ADW17405.1"/>
    </source>
</evidence>
<dbReference type="SUPFAM" id="SSF159594">
    <property type="entry name" value="XCC0632-like"/>
    <property type="match status" value="1"/>
</dbReference>
<gene>
    <name evidence="2" type="ordered locus">Despr_1240</name>
</gene>
<dbReference type="KEGG" id="dpr:Despr_1240"/>
<dbReference type="EMBL" id="CP002364">
    <property type="protein sequence ID" value="ADW17405.1"/>
    <property type="molecule type" value="Genomic_DNA"/>
</dbReference>
<evidence type="ECO:0000259" key="1">
    <source>
        <dbReference type="Pfam" id="PF03886"/>
    </source>
</evidence>
<accession>A0A7U3YL74</accession>
<sequence>MNRSLILLGLAAFGLFLGSLTGCSPVSPQVSYYSLLDTQRPPSVAGARQSLAILVGPVSVPDLLKTSQIATGTAERYQLAEQHRWVSQVDRDFARAIGEQLASRLGTERIALYPQDQYLAAPLQVVVDILAMEGTLGQEARLTVRWSLVATKSKTARLTRRSTFSERPADSSHGAWVAAQRRNISRLSEEIAAAITSQH</sequence>